<feature type="transmembrane region" description="Helical" evidence="1">
    <location>
        <begin position="9"/>
        <end position="26"/>
    </location>
</feature>
<gene>
    <name evidence="3" type="ORF">B4167_2182</name>
</gene>
<evidence type="ECO:0000256" key="1">
    <source>
        <dbReference type="SAM" id="Phobius"/>
    </source>
</evidence>
<protein>
    <recommendedName>
        <fullName evidence="2">Regulatory protein YycH domain-containing protein</fullName>
    </recommendedName>
</protein>
<reference evidence="3 4" key="1">
    <citation type="submission" date="2015-01" db="EMBL/GenBank/DDBJ databases">
        <title>Draft Genome Sequences of Four Bacillus thermoamylovorans Strains, Isolated From Food Products.</title>
        <authorList>
            <person name="Krawcyk A.O."/>
            <person name="Berendsen E.M."/>
            <person name="Eijlander R.T."/>
            <person name="de Jong A."/>
            <person name="Wells-Bennik M."/>
            <person name="Kuipers O.P."/>
        </authorList>
    </citation>
    <scope>NUCLEOTIDE SEQUENCE [LARGE SCALE GENOMIC DNA]</scope>
    <source>
        <strain evidence="3 4">B4167</strain>
    </source>
</reference>
<dbReference type="AlphaFoldDB" id="A0ABD4A8J9"/>
<dbReference type="EMBL" id="JXLU01000049">
    <property type="protein sequence ID" value="KIO73328.1"/>
    <property type="molecule type" value="Genomic_DNA"/>
</dbReference>
<dbReference type="RefSeq" id="WP_041902378.1">
    <property type="nucleotide sequence ID" value="NZ_JXLT01000051.1"/>
</dbReference>
<organism evidence="3 4">
    <name type="scientific">Caldibacillus thermoamylovorans</name>
    <dbReference type="NCBI Taxonomy" id="35841"/>
    <lineage>
        <taxon>Bacteria</taxon>
        <taxon>Bacillati</taxon>
        <taxon>Bacillota</taxon>
        <taxon>Bacilli</taxon>
        <taxon>Bacillales</taxon>
        <taxon>Bacillaceae</taxon>
        <taxon>Caldibacillus</taxon>
    </lineage>
</organism>
<evidence type="ECO:0000259" key="2">
    <source>
        <dbReference type="Pfam" id="PF07435"/>
    </source>
</evidence>
<dbReference type="Pfam" id="PF07435">
    <property type="entry name" value="YycH"/>
    <property type="match status" value="1"/>
</dbReference>
<feature type="domain" description="Regulatory protein YycH" evidence="2">
    <location>
        <begin position="4"/>
        <end position="422"/>
    </location>
</feature>
<sequence length="435" mass="50851">MKVEQIKTLILTTLVLVSIVLFWNLVTFQRNYDLVNNQEYVKEVTINDIKKPIKDLVVPNKIIYRNGENSFHGIQNMEQITPFVNEIRKWTFYGFQRSVNEFVEKFEGMPGKQVLIVQFPGDVPFELLKSMYTVEVKEIPSGNFRYMFIFQEDLNDDEGIVYFATNDLRSIIKANVRQKSSAHFRNLIEIMSNNSNPYYAYKKNSGGYLFVNDKETVIPDDQYYPRLYDEKIFVDALFSNPDRITINDEEYTDGSSLMKLQSDQQMLTFVDPTITESPDTVYNMITTSVNYINAHGGWTDQYYYSGAFVNTKKINFQLYTNNYPVFNELGLNELSLVVGKNRIHEYRRPYFRLDFIPYNPNKQEYTLPKGTDVLAEIQGDGVNLELVEDILIGYYMEKDNENAVIKFQPSWFYKIGNSWIRVNDEKLGVVENGLE</sequence>
<dbReference type="CDD" id="cd15787">
    <property type="entry name" value="YycH_N"/>
    <property type="match status" value="1"/>
</dbReference>
<dbReference type="InterPro" id="IPR042274">
    <property type="entry name" value="YycH/YycI_2"/>
</dbReference>
<accession>A0ABD4A8J9</accession>
<keyword evidence="1" id="KW-1133">Transmembrane helix</keyword>
<name>A0ABD4A8J9_9BACI</name>
<keyword evidence="1" id="KW-0472">Membrane</keyword>
<dbReference type="Gene3D" id="3.30.310.160">
    <property type="entry name" value="YycH protein, domain 2"/>
    <property type="match status" value="1"/>
</dbReference>
<dbReference type="InterPro" id="IPR009996">
    <property type="entry name" value="YycH"/>
</dbReference>
<proteinExistence type="predicted"/>
<keyword evidence="1" id="KW-0812">Transmembrane</keyword>
<dbReference type="Gene3D" id="3.10.450.310">
    <property type="match status" value="1"/>
</dbReference>
<dbReference type="Proteomes" id="UP000032076">
    <property type="component" value="Unassembled WGS sequence"/>
</dbReference>
<comment type="caution">
    <text evidence="3">The sequence shown here is derived from an EMBL/GenBank/DDBJ whole genome shotgun (WGS) entry which is preliminary data.</text>
</comment>
<evidence type="ECO:0000313" key="3">
    <source>
        <dbReference type="EMBL" id="KIO73328.1"/>
    </source>
</evidence>
<evidence type="ECO:0000313" key="4">
    <source>
        <dbReference type="Proteomes" id="UP000032076"/>
    </source>
</evidence>